<dbReference type="OrthoDB" id="1316910at2"/>
<feature type="modified residue" description="4-aspartylphosphate" evidence="5">
    <location>
        <position position="58"/>
    </location>
</feature>
<dbReference type="Gene3D" id="3.20.20.450">
    <property type="entry name" value="EAL domain"/>
    <property type="match status" value="1"/>
</dbReference>
<dbReference type="PROSITE" id="PS50113">
    <property type="entry name" value="PAC"/>
    <property type="match status" value="1"/>
</dbReference>
<sequence>MAMQRTTERILAVDSHPRMLASLEALAASRSLPLDTAATLAEARTRLQQGHYGVVLLDPVFPEGDGFALIREQREHQSDVDVVVLTGDTSGSAPVQALRNGVSDFLRKPCSPDELLLTVQNTLERRRLSQQNRAISNRLRRSEQLYAFIVDSSPDLIYVLDDQGRFTFINDTAQRLLGYQPEMLLGRHFSQLVVAEDRALARCSFNERRTGERATRGLELRLQRANGGDPAHVDLTAMGMYGDGDNGPAGQFLGTYGVARDVTERKHAEAIIRHQAYHDMLTGLPNRALFKDRLRQGLSQARRSGDQLAVLFLDLDRFKMVNDSLGHSFGDRLLERVARRLRGCLREGDTLARMGGDEFTVLLPTLERSSSAATVAEKCFAALETPFELDDQEIYLGVSIGIAVYPEHGETMEGLIKHADAAMYHAKGQEAMRYAFYDPNMGNKADHYLTMETGLRRALGNRELQVLYQPQVDVSSGRILGVEALLRWQHPDRGLIPPMDFIPVAEQTGLIVPISLWLLREACLEVLSWQGPESELRLAVNLSSLHVEQPDFVDGILDVLLETQFPPERLELEITEHVLMRNLDAVIEKLRELSGRGVTFAIDDFGTGYSSLSYLQRLPIHTLKIDQSFTQGLYQTTDEATLVNTIIAMAQGLGLQVVAEGVETGEQLRSLRSMQCHYMQGFLFSIPLVGPETRSLIASWDDQASMVLLSANG</sequence>
<dbReference type="EMBL" id="FOEG01000004">
    <property type="protein sequence ID" value="SEO91573.1"/>
    <property type="molecule type" value="Genomic_DNA"/>
</dbReference>
<dbReference type="SMART" id="SM00052">
    <property type="entry name" value="EAL"/>
    <property type="match status" value="1"/>
</dbReference>
<dbReference type="FunFam" id="3.30.70.270:FF:000001">
    <property type="entry name" value="Diguanylate cyclase domain protein"/>
    <property type="match status" value="1"/>
</dbReference>
<keyword evidence="5" id="KW-0597">Phosphoprotein</keyword>
<proteinExistence type="predicted"/>
<evidence type="ECO:0000259" key="10">
    <source>
        <dbReference type="PROSITE" id="PS50887"/>
    </source>
</evidence>
<gene>
    <name evidence="11" type="ORF">SAMN04488052_104286</name>
</gene>
<evidence type="ECO:0000313" key="12">
    <source>
        <dbReference type="Proteomes" id="UP000199657"/>
    </source>
</evidence>
<reference evidence="11 12" key="1">
    <citation type="submission" date="2016-10" db="EMBL/GenBank/DDBJ databases">
        <authorList>
            <person name="de Groot N.N."/>
        </authorList>
    </citation>
    <scope>NUCLEOTIDE SEQUENCE [LARGE SCALE GENOMIC DNA]</scope>
    <source>
        <strain evidence="11 12">CGMCC 1.6291</strain>
    </source>
</reference>
<keyword evidence="3" id="KW-0973">c-di-GMP</keyword>
<dbReference type="AlphaFoldDB" id="A0A1H8TLX9"/>
<dbReference type="InterPro" id="IPR013767">
    <property type="entry name" value="PAS_fold"/>
</dbReference>
<dbReference type="PANTHER" id="PTHR44757:SF2">
    <property type="entry name" value="BIOFILM ARCHITECTURE MAINTENANCE PROTEIN MBAA"/>
    <property type="match status" value="1"/>
</dbReference>
<comment type="cofactor">
    <cofactor evidence="1">
        <name>Mg(2+)</name>
        <dbReference type="ChEBI" id="CHEBI:18420"/>
    </cofactor>
</comment>
<dbReference type="GO" id="GO:0071111">
    <property type="term" value="F:cyclic-guanylate-specific phosphodiesterase activity"/>
    <property type="evidence" value="ECO:0007669"/>
    <property type="project" value="UniProtKB-EC"/>
</dbReference>
<evidence type="ECO:0000256" key="1">
    <source>
        <dbReference type="ARBA" id="ARBA00001946"/>
    </source>
</evidence>
<dbReference type="SUPFAM" id="SSF52172">
    <property type="entry name" value="CheY-like"/>
    <property type="match status" value="1"/>
</dbReference>
<dbReference type="InterPro" id="IPR011006">
    <property type="entry name" value="CheY-like_superfamily"/>
</dbReference>
<dbReference type="RefSeq" id="WP_091643705.1">
    <property type="nucleotide sequence ID" value="NZ_FOEG01000004.1"/>
</dbReference>
<organism evidence="11 12">
    <name type="scientific">Aquisalimonas asiatica</name>
    <dbReference type="NCBI Taxonomy" id="406100"/>
    <lineage>
        <taxon>Bacteria</taxon>
        <taxon>Pseudomonadati</taxon>
        <taxon>Pseudomonadota</taxon>
        <taxon>Gammaproteobacteria</taxon>
        <taxon>Chromatiales</taxon>
        <taxon>Ectothiorhodospiraceae</taxon>
        <taxon>Aquisalimonas</taxon>
    </lineage>
</organism>
<evidence type="ECO:0000313" key="11">
    <source>
        <dbReference type="EMBL" id="SEO91573.1"/>
    </source>
</evidence>
<dbReference type="InterPro" id="IPR035965">
    <property type="entry name" value="PAS-like_dom_sf"/>
</dbReference>
<dbReference type="Gene3D" id="3.30.70.270">
    <property type="match status" value="1"/>
</dbReference>
<dbReference type="Pfam" id="PF00990">
    <property type="entry name" value="GGDEF"/>
    <property type="match status" value="1"/>
</dbReference>
<dbReference type="Pfam" id="PF00563">
    <property type="entry name" value="EAL"/>
    <property type="match status" value="1"/>
</dbReference>
<evidence type="ECO:0000259" key="8">
    <source>
        <dbReference type="PROSITE" id="PS50113"/>
    </source>
</evidence>
<dbReference type="PROSITE" id="PS50110">
    <property type="entry name" value="RESPONSE_REGULATORY"/>
    <property type="match status" value="1"/>
</dbReference>
<dbReference type="SMART" id="SM00448">
    <property type="entry name" value="REC"/>
    <property type="match status" value="1"/>
</dbReference>
<dbReference type="Pfam" id="PF00989">
    <property type="entry name" value="PAS"/>
    <property type="match status" value="1"/>
</dbReference>
<dbReference type="CDD" id="cd00130">
    <property type="entry name" value="PAS"/>
    <property type="match status" value="1"/>
</dbReference>
<dbReference type="FunFam" id="3.20.20.450:FF:000001">
    <property type="entry name" value="Cyclic di-GMP phosphodiesterase yahA"/>
    <property type="match status" value="1"/>
</dbReference>
<dbReference type="CDD" id="cd01949">
    <property type="entry name" value="GGDEF"/>
    <property type="match status" value="1"/>
</dbReference>
<dbReference type="InterPro" id="IPR001633">
    <property type="entry name" value="EAL_dom"/>
</dbReference>
<dbReference type="SUPFAM" id="SSF141868">
    <property type="entry name" value="EAL domain-like"/>
    <property type="match status" value="1"/>
</dbReference>
<dbReference type="Proteomes" id="UP000199657">
    <property type="component" value="Unassembled WGS sequence"/>
</dbReference>
<dbReference type="SMART" id="SM00267">
    <property type="entry name" value="GGDEF"/>
    <property type="match status" value="1"/>
</dbReference>
<dbReference type="InterPro" id="IPR000014">
    <property type="entry name" value="PAS"/>
</dbReference>
<dbReference type="CDD" id="cd00156">
    <property type="entry name" value="REC"/>
    <property type="match status" value="1"/>
</dbReference>
<protein>
    <recommendedName>
        <fullName evidence="2">cyclic-guanylate-specific phosphodiesterase</fullName>
        <ecNumber evidence="2">3.1.4.52</ecNumber>
    </recommendedName>
</protein>
<dbReference type="NCBIfam" id="TIGR00254">
    <property type="entry name" value="GGDEF"/>
    <property type="match status" value="1"/>
</dbReference>
<evidence type="ECO:0000256" key="4">
    <source>
        <dbReference type="ARBA" id="ARBA00051114"/>
    </source>
</evidence>
<evidence type="ECO:0000256" key="3">
    <source>
        <dbReference type="ARBA" id="ARBA00022636"/>
    </source>
</evidence>
<dbReference type="PROSITE" id="PS50112">
    <property type="entry name" value="PAS"/>
    <property type="match status" value="1"/>
</dbReference>
<comment type="catalytic activity">
    <reaction evidence="4">
        <text>3',3'-c-di-GMP + H2O = 5'-phosphoguanylyl(3'-&gt;5')guanosine + H(+)</text>
        <dbReference type="Rhea" id="RHEA:24902"/>
        <dbReference type="ChEBI" id="CHEBI:15377"/>
        <dbReference type="ChEBI" id="CHEBI:15378"/>
        <dbReference type="ChEBI" id="CHEBI:58754"/>
        <dbReference type="ChEBI" id="CHEBI:58805"/>
        <dbReference type="EC" id="3.1.4.52"/>
    </reaction>
    <physiologicalReaction direction="left-to-right" evidence="4">
        <dbReference type="Rhea" id="RHEA:24903"/>
    </physiologicalReaction>
</comment>
<dbReference type="EC" id="3.1.4.52" evidence="2"/>
<dbReference type="NCBIfam" id="TIGR00229">
    <property type="entry name" value="sensory_box"/>
    <property type="match status" value="1"/>
</dbReference>
<dbReference type="GO" id="GO:0071732">
    <property type="term" value="P:cellular response to nitric oxide"/>
    <property type="evidence" value="ECO:0007669"/>
    <property type="project" value="UniProtKB-ARBA"/>
</dbReference>
<dbReference type="InterPro" id="IPR000700">
    <property type="entry name" value="PAS-assoc_C"/>
</dbReference>
<dbReference type="CDD" id="cd01948">
    <property type="entry name" value="EAL"/>
    <property type="match status" value="1"/>
</dbReference>
<evidence type="ECO:0000259" key="9">
    <source>
        <dbReference type="PROSITE" id="PS50883"/>
    </source>
</evidence>
<name>A0A1H8TLX9_9GAMM</name>
<feature type="domain" description="Response regulatory" evidence="6">
    <location>
        <begin position="9"/>
        <end position="123"/>
    </location>
</feature>
<dbReference type="STRING" id="406100.SAMN04488052_104286"/>
<dbReference type="InterPro" id="IPR001789">
    <property type="entry name" value="Sig_transdc_resp-reg_receiver"/>
</dbReference>
<dbReference type="InterPro" id="IPR029787">
    <property type="entry name" value="Nucleotide_cyclase"/>
</dbReference>
<evidence type="ECO:0000256" key="2">
    <source>
        <dbReference type="ARBA" id="ARBA00012282"/>
    </source>
</evidence>
<keyword evidence="12" id="KW-1185">Reference proteome</keyword>
<evidence type="ECO:0000259" key="7">
    <source>
        <dbReference type="PROSITE" id="PS50112"/>
    </source>
</evidence>
<dbReference type="Gene3D" id="3.40.50.2300">
    <property type="match status" value="1"/>
</dbReference>
<evidence type="ECO:0000259" key="6">
    <source>
        <dbReference type="PROSITE" id="PS50110"/>
    </source>
</evidence>
<dbReference type="InterPro" id="IPR043128">
    <property type="entry name" value="Rev_trsase/Diguanyl_cyclase"/>
</dbReference>
<dbReference type="SMART" id="SM00091">
    <property type="entry name" value="PAS"/>
    <property type="match status" value="1"/>
</dbReference>
<accession>A0A1H8TLX9</accession>
<evidence type="ECO:0000256" key="5">
    <source>
        <dbReference type="PROSITE-ProRule" id="PRU00169"/>
    </source>
</evidence>
<dbReference type="GO" id="GO:0000160">
    <property type="term" value="P:phosphorelay signal transduction system"/>
    <property type="evidence" value="ECO:0007669"/>
    <property type="project" value="InterPro"/>
</dbReference>
<dbReference type="SUPFAM" id="SSF55073">
    <property type="entry name" value="Nucleotide cyclase"/>
    <property type="match status" value="1"/>
</dbReference>
<dbReference type="InterPro" id="IPR052155">
    <property type="entry name" value="Biofilm_reg_signaling"/>
</dbReference>
<dbReference type="PROSITE" id="PS50883">
    <property type="entry name" value="EAL"/>
    <property type="match status" value="1"/>
</dbReference>
<dbReference type="PROSITE" id="PS50887">
    <property type="entry name" value="GGDEF"/>
    <property type="match status" value="1"/>
</dbReference>
<feature type="domain" description="EAL" evidence="9">
    <location>
        <begin position="448"/>
        <end position="701"/>
    </location>
</feature>
<dbReference type="Pfam" id="PF00072">
    <property type="entry name" value="Response_reg"/>
    <property type="match status" value="1"/>
</dbReference>
<dbReference type="InterPro" id="IPR035919">
    <property type="entry name" value="EAL_sf"/>
</dbReference>
<feature type="domain" description="PAS" evidence="7">
    <location>
        <begin position="142"/>
        <end position="212"/>
    </location>
</feature>
<feature type="domain" description="PAC" evidence="8">
    <location>
        <begin position="216"/>
        <end position="274"/>
    </location>
</feature>
<dbReference type="PANTHER" id="PTHR44757">
    <property type="entry name" value="DIGUANYLATE CYCLASE DGCP"/>
    <property type="match status" value="1"/>
</dbReference>
<dbReference type="InterPro" id="IPR000160">
    <property type="entry name" value="GGDEF_dom"/>
</dbReference>
<dbReference type="SUPFAM" id="SSF55785">
    <property type="entry name" value="PYP-like sensor domain (PAS domain)"/>
    <property type="match status" value="1"/>
</dbReference>
<dbReference type="Gene3D" id="3.30.450.20">
    <property type="entry name" value="PAS domain"/>
    <property type="match status" value="1"/>
</dbReference>
<feature type="domain" description="GGDEF" evidence="10">
    <location>
        <begin position="306"/>
        <end position="439"/>
    </location>
</feature>
<dbReference type="GO" id="GO:0006355">
    <property type="term" value="P:regulation of DNA-templated transcription"/>
    <property type="evidence" value="ECO:0007669"/>
    <property type="project" value="InterPro"/>
</dbReference>